<sequence length="54" mass="5719">MIRAFVGLLVFLCGTFRLVEVDVDLSSCCFSSTSTLPSTTPSTSSSPSDSDPEQ</sequence>
<name>A0A0S1MJJ2_PHAPC</name>
<evidence type="ECO:0000313" key="3">
    <source>
        <dbReference type="EMBL" id="ALL41059.1"/>
    </source>
</evidence>
<protein>
    <submittedName>
        <fullName evidence="3">Uncharacterized protein</fullName>
    </submittedName>
</protein>
<feature type="signal peptide" evidence="2">
    <location>
        <begin position="1"/>
        <end position="21"/>
    </location>
</feature>
<accession>A0A0S1MJJ2</accession>
<keyword evidence="2" id="KW-0732">Signal</keyword>
<evidence type="ECO:0000256" key="1">
    <source>
        <dbReference type="SAM" id="MobiDB-lite"/>
    </source>
</evidence>
<dbReference type="AlphaFoldDB" id="A0A0S1MJJ2"/>
<evidence type="ECO:0000256" key="2">
    <source>
        <dbReference type="SAM" id="SignalP"/>
    </source>
</evidence>
<feature type="chain" id="PRO_5006589321" evidence="2">
    <location>
        <begin position="22"/>
        <end position="54"/>
    </location>
</feature>
<organism evidence="3">
    <name type="scientific">Phakopsora pachyrhizi</name>
    <name type="common">Asian soybean rust disease fungus</name>
    <dbReference type="NCBI Taxonomy" id="170000"/>
    <lineage>
        <taxon>Eukaryota</taxon>
        <taxon>Fungi</taxon>
        <taxon>Dikarya</taxon>
        <taxon>Basidiomycota</taxon>
        <taxon>Pucciniomycotina</taxon>
        <taxon>Pucciniomycetes</taxon>
        <taxon>Pucciniales</taxon>
        <taxon>Phakopsoraceae</taxon>
        <taxon>Phakopsora</taxon>
    </lineage>
</organism>
<feature type="region of interest" description="Disordered" evidence="1">
    <location>
        <begin position="32"/>
        <end position="54"/>
    </location>
</feature>
<proteinExistence type="evidence at transcript level"/>
<dbReference type="EMBL" id="KT246969">
    <property type="protein sequence ID" value="ALL41059.1"/>
    <property type="molecule type" value="mRNA"/>
</dbReference>
<reference evidence="3" key="1">
    <citation type="submission" date="2015-07" db="EMBL/GenBank/DDBJ databases">
        <title>Elucidating the P. pachyrhizi secretome and potential effectors.</title>
        <authorList>
            <person name="de Carvalho M.C.C.G."/>
            <person name="Nascimento L.C."/>
            <person name="Darben L.M."/>
            <person name="Polizel-Podanosqui A.M."/>
            <person name="Lopes-Caitar V.S."/>
            <person name="Rocha C.S."/>
            <person name="Qi M."/>
            <person name="Carazolle M."/>
            <person name="Kuwahara M.K."/>
            <person name="Pereira G.A.G."/>
            <person name="Abdelnoor R.V."/>
            <person name="Whitham S.A."/>
            <person name="Marcelino-Guimaraes F.C."/>
        </authorList>
    </citation>
    <scope>NUCLEOTIDE SEQUENCE</scope>
</reference>